<dbReference type="Proteomes" id="UP000472372">
    <property type="component" value="Chromosome 4"/>
</dbReference>
<reference evidence="2" key="1">
    <citation type="submission" date="2021-02" db="EMBL/GenBank/DDBJ databases">
        <authorList>
            <person name="Syme A R."/>
            <person name="Syme A R."/>
            <person name="Moolhuijzen P."/>
        </authorList>
    </citation>
    <scope>NUCLEOTIDE SEQUENCE</scope>
    <source>
        <strain evidence="2">W1-1</strain>
    </source>
</reference>
<name>A0A776EHD9_9PLEO</name>
<dbReference type="AlphaFoldDB" id="A0A776EHD9"/>
<evidence type="ECO:0000313" key="2">
    <source>
        <dbReference type="EMBL" id="CAE7034284.1"/>
    </source>
</evidence>
<accession>A0A776EHD9</accession>
<organism evidence="2 3">
    <name type="scientific">Pyrenophora teres f. teres</name>
    <dbReference type="NCBI Taxonomy" id="97479"/>
    <lineage>
        <taxon>Eukaryota</taxon>
        <taxon>Fungi</taxon>
        <taxon>Dikarya</taxon>
        <taxon>Ascomycota</taxon>
        <taxon>Pezizomycotina</taxon>
        <taxon>Dothideomycetes</taxon>
        <taxon>Pleosporomycetidae</taxon>
        <taxon>Pleosporales</taxon>
        <taxon>Pleosporineae</taxon>
        <taxon>Pleosporaceae</taxon>
        <taxon>Pyrenophora</taxon>
    </lineage>
</organism>
<gene>
    <name evidence="2" type="ORF">PTTW11_05397</name>
</gene>
<dbReference type="EMBL" id="HG992980">
    <property type="protein sequence ID" value="CAE7034284.1"/>
    <property type="molecule type" value="Genomic_DNA"/>
</dbReference>
<feature type="compositionally biased region" description="Polar residues" evidence="1">
    <location>
        <begin position="198"/>
        <end position="209"/>
    </location>
</feature>
<feature type="compositionally biased region" description="Polar residues" evidence="1">
    <location>
        <begin position="165"/>
        <end position="181"/>
    </location>
</feature>
<feature type="compositionally biased region" description="Polar residues" evidence="1">
    <location>
        <begin position="238"/>
        <end position="248"/>
    </location>
</feature>
<feature type="region of interest" description="Disordered" evidence="1">
    <location>
        <begin position="161"/>
        <end position="248"/>
    </location>
</feature>
<evidence type="ECO:0000313" key="3">
    <source>
        <dbReference type="Proteomes" id="UP000472372"/>
    </source>
</evidence>
<protein>
    <submittedName>
        <fullName evidence="2">RVT 2 domain containing protein</fullName>
    </submittedName>
</protein>
<sequence>MATETASSNGGCTLTREELLGTTNLKAREWRHIDPEIWDDDIEAPNDEIDETAATTYIARAIADYTDRPTADAELFGEFLQDFQGWTEAMFMRANATYTKELKRILRFKGVFTGRVNMPPSEAVAKLLRKEECPRWPDDQFQSTAFDERSAAHMLQQYRLKGRHNTGTAQPTRRAQSQTSARTRDQDAEEQQTDAQVENRTSAQVNQQLAREGQQRTFPLVETIEQTPQTNERRQADQRQPSQQPRLTYNNFDRFREYTPAYPQRPKGISIPPIIPSDDTDPYKAIPPIECGNEKLDPQKINVFSKMWDREKKYTGKPRNNSMQSSHGSWKAVRKTTTFTSSSHTTDQIISGATLMRHTHQRRRMNRRNQWRYLWQPNHAREDAPPGSKNKRKAHAYITRKEQDDHELAIKLRNDGVITTSGAPFEASDDQEISDLVGRGVFKFEQYNEKLHGRIRIFKSRLVREVKGKTTKPYEKSRLVIQGYQDHGKEAILTQSPTIQRCSQRLIMSLAPALMQSGMSVKLRDITQAYPQAQTALKRIILAHLPAELEHRYPRGTLLHVIKPLYGIAEAGVHWWTTYHGHHCKELDMATSTYDPCLLITNGNADVFGIVGMQTDDTIMLGTPAFSSLKEKKIQKAEFRSKPKSILIPETQLDFNRCTLTIDANKPILDLRQKGQGGKINLVDAKAHNSAQQYTEQRARGAYIASTCQPEASFDLSVAAQAQQPSDEDMKALNKRLKWQIENIDRGLR</sequence>
<proteinExistence type="predicted"/>
<evidence type="ECO:0000256" key="1">
    <source>
        <dbReference type="SAM" id="MobiDB-lite"/>
    </source>
</evidence>